<dbReference type="EC" id="1.8.99.-" evidence="11"/>
<keyword evidence="5" id="KW-0732">Signal</keyword>
<dbReference type="GO" id="GO:0046872">
    <property type="term" value="F:metal ion binding"/>
    <property type="evidence" value="ECO:0007669"/>
    <property type="project" value="UniProtKB-KW"/>
</dbReference>
<evidence type="ECO:0000256" key="2">
    <source>
        <dbReference type="ARBA" id="ARBA00010312"/>
    </source>
</evidence>
<organism evidence="11 12">
    <name type="scientific">Parendozoicomonas haliclonae</name>
    <dbReference type="NCBI Taxonomy" id="1960125"/>
    <lineage>
        <taxon>Bacteria</taxon>
        <taxon>Pseudomonadati</taxon>
        <taxon>Pseudomonadota</taxon>
        <taxon>Gammaproteobacteria</taxon>
        <taxon>Oceanospirillales</taxon>
        <taxon>Endozoicomonadaceae</taxon>
        <taxon>Parendozoicomonas</taxon>
    </lineage>
</organism>
<dbReference type="PANTHER" id="PTHR43742:SF6">
    <property type="entry name" value="OXIDOREDUCTASE YYAE-RELATED"/>
    <property type="match status" value="1"/>
</dbReference>
<sequence>MDNLLTNGVGRRTFLKGLGITFLAPVIPEVMAMPINKPPYKYLFDYSELKSARSSCAMECLHCNLTAYTYKGELIKVEASKDFNVKACMRGLSRTKWVNHKERLTTPLLRTGEKGSGEFKAISWDEALNLMEQNIRKTIAEDGNKGLMFVGFTGNMDAVKNDMGRAFFDYLGGCTRRSGSICCGAAYGAIPPITGIRFTDTRDTIADSKYLLCWGNNPAVTLHAYWKDFIAAQKNGARIVVIDPRFSETAAKADEWIPITPGTDSALALGMMRVIIEEGLTDIPFLKNHTGAIYLVGADGDLARYVDPNLAATSSESSCCGGKTELSNTNYLVYDLNSQSYVAQNTPGINPALFQSELPADSPYTTVFEKVRQECEQWTLAKTSEVTSIPQHTIARLARDFGTVQPAMIIFNMSGAQRTENGAHVVATQHYLALLTGNMGKRGAGILDAGGATQMVKFGPLVPPAPNKQKIATIPMARIGQAIIDEDPHKISFLYSMAFAPLNQLPNTNKVKEAFKKVPFVVVADNLMTDSAKWADLVLPVTTIFEDVSLMAGPRSHYVQLMEKAVDAPGQAKPDYWIFARLAERFGFGEVFNQPIEHYINNLLAGTGITLEQLKKGPVKPANFPWVPFDGGKFNTPTGRANFFLEAWKAKGHPAIATHVPVIESSTGNPELAKKYPLMSVQRKLARTVHTSHGINEWVNQVQRNVPNIMIHPDDAAARGIKSGDRITAFNDRGEHTAIADVSSFMMRGVVSLENGWWERQGGTSSTVTSDFVEPIGHGQACNSTLVEVRLAKV</sequence>
<keyword evidence="7" id="KW-0408">Iron</keyword>
<dbReference type="Gene3D" id="2.40.40.20">
    <property type="match status" value="1"/>
</dbReference>
<proteinExistence type="inferred from homology"/>
<evidence type="ECO:0000259" key="9">
    <source>
        <dbReference type="Pfam" id="PF00384"/>
    </source>
</evidence>
<keyword evidence="6 11" id="KW-0560">Oxidoreductase</keyword>
<dbReference type="Proteomes" id="UP000196573">
    <property type="component" value="Unassembled WGS sequence"/>
</dbReference>
<dbReference type="OrthoDB" id="9815647at2"/>
<comment type="cofactor">
    <cofactor evidence="1">
        <name>Mo-bis(molybdopterin guanine dinucleotide)</name>
        <dbReference type="ChEBI" id="CHEBI:60539"/>
    </cofactor>
</comment>
<dbReference type="EMBL" id="FWPT01000016">
    <property type="protein sequence ID" value="SMA50739.1"/>
    <property type="molecule type" value="Genomic_DNA"/>
</dbReference>
<dbReference type="InterPro" id="IPR050612">
    <property type="entry name" value="Prok_Mopterin_Oxidored"/>
</dbReference>
<name>A0A1X7ARL7_9GAMM</name>
<keyword evidence="12" id="KW-1185">Reference proteome</keyword>
<dbReference type="InterPro" id="IPR006311">
    <property type="entry name" value="TAT_signal"/>
</dbReference>
<dbReference type="Gene3D" id="3.40.50.12440">
    <property type="match status" value="1"/>
</dbReference>
<dbReference type="Gene3D" id="3.40.50.740">
    <property type="match status" value="1"/>
</dbReference>
<evidence type="ECO:0000256" key="6">
    <source>
        <dbReference type="ARBA" id="ARBA00023002"/>
    </source>
</evidence>
<dbReference type="InterPro" id="IPR006657">
    <property type="entry name" value="MoPterin_dinucl-bd_dom"/>
</dbReference>
<keyword evidence="4" id="KW-0479">Metal-binding</keyword>
<reference evidence="11 12" key="1">
    <citation type="submission" date="2017-03" db="EMBL/GenBank/DDBJ databases">
        <authorList>
            <person name="Afonso C.L."/>
            <person name="Miller P.J."/>
            <person name="Scott M.A."/>
            <person name="Spackman E."/>
            <person name="Goraichik I."/>
            <person name="Dimitrov K.M."/>
            <person name="Suarez D.L."/>
            <person name="Swayne D.E."/>
        </authorList>
    </citation>
    <scope>NUCLEOTIDE SEQUENCE [LARGE SCALE GENOMIC DNA]</scope>
    <source>
        <strain evidence="11">SB41UT1</strain>
    </source>
</reference>
<keyword evidence="8" id="KW-0411">Iron-sulfur</keyword>
<evidence type="ECO:0000256" key="5">
    <source>
        <dbReference type="ARBA" id="ARBA00022729"/>
    </source>
</evidence>
<dbReference type="SUPFAM" id="SSF53706">
    <property type="entry name" value="Formate dehydrogenase/DMSO reductase, domains 1-3"/>
    <property type="match status" value="1"/>
</dbReference>
<evidence type="ECO:0000259" key="10">
    <source>
        <dbReference type="Pfam" id="PF01568"/>
    </source>
</evidence>
<dbReference type="PROSITE" id="PS51318">
    <property type="entry name" value="TAT"/>
    <property type="match status" value="1"/>
</dbReference>
<dbReference type="PANTHER" id="PTHR43742">
    <property type="entry name" value="TRIMETHYLAMINE-N-OXIDE REDUCTASE"/>
    <property type="match status" value="1"/>
</dbReference>
<protein>
    <submittedName>
        <fullName evidence="11">Putative dimethyl sulfoxide reductase chain YnfE</fullName>
        <ecNumber evidence="11">1.8.99.-</ecNumber>
    </submittedName>
</protein>
<evidence type="ECO:0000256" key="3">
    <source>
        <dbReference type="ARBA" id="ARBA00022505"/>
    </source>
</evidence>
<accession>A0A1X7ARL7</accession>
<dbReference type="AlphaFoldDB" id="A0A1X7ARL7"/>
<evidence type="ECO:0000256" key="1">
    <source>
        <dbReference type="ARBA" id="ARBA00001942"/>
    </source>
</evidence>
<gene>
    <name evidence="11" type="primary">ynfE</name>
    <name evidence="11" type="ORF">EHSB41UT_04556</name>
</gene>
<evidence type="ECO:0000256" key="7">
    <source>
        <dbReference type="ARBA" id="ARBA00023004"/>
    </source>
</evidence>
<dbReference type="InterPro" id="IPR006655">
    <property type="entry name" value="Mopterin_OxRdtase_prok_CS"/>
</dbReference>
<dbReference type="InterPro" id="IPR009010">
    <property type="entry name" value="Asp_de-COase-like_dom_sf"/>
</dbReference>
<dbReference type="Gene3D" id="3.40.228.10">
    <property type="entry name" value="Dimethylsulfoxide Reductase, domain 2"/>
    <property type="match status" value="1"/>
</dbReference>
<evidence type="ECO:0000256" key="4">
    <source>
        <dbReference type="ARBA" id="ARBA00022723"/>
    </source>
</evidence>
<dbReference type="GO" id="GO:0043546">
    <property type="term" value="F:molybdopterin cofactor binding"/>
    <property type="evidence" value="ECO:0007669"/>
    <property type="project" value="InterPro"/>
</dbReference>
<dbReference type="InterPro" id="IPR006656">
    <property type="entry name" value="Mopterin_OxRdtase"/>
</dbReference>
<comment type="similarity">
    <text evidence="2">Belongs to the prokaryotic molybdopterin-containing oxidoreductase family.</text>
</comment>
<evidence type="ECO:0000313" key="11">
    <source>
        <dbReference type="EMBL" id="SMA50739.1"/>
    </source>
</evidence>
<keyword evidence="3" id="KW-0500">Molybdenum</keyword>
<dbReference type="SUPFAM" id="SSF50692">
    <property type="entry name" value="ADC-like"/>
    <property type="match status" value="1"/>
</dbReference>
<dbReference type="Pfam" id="PF01568">
    <property type="entry name" value="Molydop_binding"/>
    <property type="match status" value="1"/>
</dbReference>
<dbReference type="RefSeq" id="WP_087113180.1">
    <property type="nucleotide sequence ID" value="NZ_CBCSCN010000018.1"/>
</dbReference>
<dbReference type="GO" id="GO:0016491">
    <property type="term" value="F:oxidoreductase activity"/>
    <property type="evidence" value="ECO:0007669"/>
    <property type="project" value="UniProtKB-KW"/>
</dbReference>
<feature type="domain" description="Molybdopterin oxidoreductase" evidence="9">
    <location>
        <begin position="103"/>
        <end position="585"/>
    </location>
</feature>
<dbReference type="PROSITE" id="PS00490">
    <property type="entry name" value="MOLYBDOPTERIN_PROK_2"/>
    <property type="match status" value="1"/>
</dbReference>
<feature type="domain" description="Molybdopterin dinucleotide-binding" evidence="10">
    <location>
        <begin position="683"/>
        <end position="785"/>
    </location>
</feature>
<dbReference type="GO" id="GO:0051536">
    <property type="term" value="F:iron-sulfur cluster binding"/>
    <property type="evidence" value="ECO:0007669"/>
    <property type="project" value="UniProtKB-KW"/>
</dbReference>
<evidence type="ECO:0000256" key="8">
    <source>
        <dbReference type="ARBA" id="ARBA00023014"/>
    </source>
</evidence>
<evidence type="ECO:0000313" key="12">
    <source>
        <dbReference type="Proteomes" id="UP000196573"/>
    </source>
</evidence>
<dbReference type="Pfam" id="PF00384">
    <property type="entry name" value="Molybdopterin"/>
    <property type="match status" value="1"/>
</dbReference>